<accession>A0A7R8HBZ4</accession>
<dbReference type="InterPro" id="IPR009050">
    <property type="entry name" value="Globin-like_sf"/>
</dbReference>
<evidence type="ECO:0000256" key="5">
    <source>
        <dbReference type="ARBA" id="ARBA00023004"/>
    </source>
</evidence>
<evidence type="ECO:0000256" key="3">
    <source>
        <dbReference type="ARBA" id="ARBA00022621"/>
    </source>
</evidence>
<dbReference type="GO" id="GO:0046872">
    <property type="term" value="F:metal ion binding"/>
    <property type="evidence" value="ECO:0007669"/>
    <property type="project" value="UniProtKB-KW"/>
</dbReference>
<sequence length="511" mass="58158">MEAFIILFTENADIKEKFFDFKNYTIEDLRKNIKGGSSLQRHIPRVARVMNKVMKHITNLDELTDYFHILGKLHHQNGITIPELLPFGPVFLTCSVHYFPLSQRSNIDVTNSWIRLFLYMNEMMRGGYPNIEYELNKEEKAIISQGFGVLKRTLAPSPNNSQNVCLESEFKSFALSKIYLPIFRIVVVKTEPISEELIVKHWEMINGVVEKFISTMNDPPKMETTFVELGSIHNKIGIRKNFIEVMGVLYIKTIRLVLHEKSEWNSEICSAWYHLFRVIIFQMKLGYSKEWKHDDNEESRSTVECSRSHSSVATSILGSPVNNNHGHIRSRSVTPSSSLQLTIHHARRISMEEIISSSFVDSYRKHPNTSLFGLNNNTLNVVSRSAHDISGSENIPSIKLLPSNSVDKSSKNAEEDSPSTSLIAKNRRQSYVSLPKSNLCSIFPGQPSHFYQSCSSLGTMERRRQSHQDHVSSSSLLTIPSPGSQRPRSKSDAARTLNYILNGFVSSKSTE</sequence>
<feature type="compositionally biased region" description="Polar residues" evidence="6">
    <location>
        <begin position="471"/>
        <end position="486"/>
    </location>
</feature>
<dbReference type="CDD" id="cd01040">
    <property type="entry name" value="Mb-like"/>
    <property type="match status" value="1"/>
</dbReference>
<keyword evidence="1" id="KW-0813">Transport</keyword>
<dbReference type="Gene3D" id="1.10.490.10">
    <property type="entry name" value="Globins"/>
    <property type="match status" value="2"/>
</dbReference>
<feature type="region of interest" description="Disordered" evidence="6">
    <location>
        <begin position="457"/>
        <end position="494"/>
    </location>
</feature>
<evidence type="ECO:0000256" key="6">
    <source>
        <dbReference type="SAM" id="MobiDB-lite"/>
    </source>
</evidence>
<dbReference type="EMBL" id="HG994586">
    <property type="protein sequence ID" value="CAF2992284.1"/>
    <property type="molecule type" value="Genomic_DNA"/>
</dbReference>
<protein>
    <submittedName>
        <fullName evidence="8">(salmon louse) hypothetical protein</fullName>
    </submittedName>
</protein>
<dbReference type="InterPro" id="IPR012292">
    <property type="entry name" value="Globin/Proto"/>
</dbReference>
<evidence type="ECO:0000256" key="4">
    <source>
        <dbReference type="ARBA" id="ARBA00022723"/>
    </source>
</evidence>
<evidence type="ECO:0000313" key="9">
    <source>
        <dbReference type="Proteomes" id="UP000675881"/>
    </source>
</evidence>
<dbReference type="GO" id="GO:0019825">
    <property type="term" value="F:oxygen binding"/>
    <property type="evidence" value="ECO:0007669"/>
    <property type="project" value="InterPro"/>
</dbReference>
<keyword evidence="5" id="KW-0408">Iron</keyword>
<dbReference type="InterPro" id="IPR000971">
    <property type="entry name" value="Globin"/>
</dbReference>
<feature type="compositionally biased region" description="Basic and acidic residues" evidence="6">
    <location>
        <begin position="460"/>
        <end position="470"/>
    </location>
</feature>
<feature type="domain" description="Globin" evidence="7">
    <location>
        <begin position="1"/>
        <end position="129"/>
    </location>
</feature>
<keyword evidence="2" id="KW-0349">Heme</keyword>
<dbReference type="Proteomes" id="UP000675881">
    <property type="component" value="Chromosome 7"/>
</dbReference>
<feature type="region of interest" description="Disordered" evidence="6">
    <location>
        <begin position="392"/>
        <end position="422"/>
    </location>
</feature>
<dbReference type="PROSITE" id="PS01033">
    <property type="entry name" value="GLOBIN"/>
    <property type="match status" value="1"/>
</dbReference>
<dbReference type="PANTHER" id="PTHR46458:SF1">
    <property type="entry name" value="GEO09476P1"/>
    <property type="match status" value="1"/>
</dbReference>
<evidence type="ECO:0000259" key="7">
    <source>
        <dbReference type="PROSITE" id="PS01033"/>
    </source>
</evidence>
<dbReference type="InterPro" id="IPR044399">
    <property type="entry name" value="Mb-like_M"/>
</dbReference>
<organism evidence="8 9">
    <name type="scientific">Lepeophtheirus salmonis</name>
    <name type="common">Salmon louse</name>
    <name type="synonym">Caligus salmonis</name>
    <dbReference type="NCBI Taxonomy" id="72036"/>
    <lineage>
        <taxon>Eukaryota</taxon>
        <taxon>Metazoa</taxon>
        <taxon>Ecdysozoa</taxon>
        <taxon>Arthropoda</taxon>
        <taxon>Crustacea</taxon>
        <taxon>Multicrustacea</taxon>
        <taxon>Hexanauplia</taxon>
        <taxon>Copepoda</taxon>
        <taxon>Siphonostomatoida</taxon>
        <taxon>Caligidae</taxon>
        <taxon>Lepeophtheirus</taxon>
    </lineage>
</organism>
<evidence type="ECO:0000256" key="1">
    <source>
        <dbReference type="ARBA" id="ARBA00022448"/>
    </source>
</evidence>
<evidence type="ECO:0000313" key="8">
    <source>
        <dbReference type="EMBL" id="CAF2992284.1"/>
    </source>
</evidence>
<keyword evidence="4" id="KW-0479">Metal-binding</keyword>
<keyword evidence="3" id="KW-0561">Oxygen transport</keyword>
<dbReference type="AlphaFoldDB" id="A0A7R8HBZ4"/>
<proteinExistence type="predicted"/>
<dbReference type="GO" id="GO:0005344">
    <property type="term" value="F:oxygen carrier activity"/>
    <property type="evidence" value="ECO:0007669"/>
    <property type="project" value="UniProtKB-KW"/>
</dbReference>
<dbReference type="Pfam" id="PF00042">
    <property type="entry name" value="Globin"/>
    <property type="match status" value="2"/>
</dbReference>
<reference evidence="8" key="1">
    <citation type="submission" date="2021-02" db="EMBL/GenBank/DDBJ databases">
        <authorList>
            <person name="Bekaert M."/>
        </authorList>
    </citation>
    <scope>NUCLEOTIDE SEQUENCE</scope>
    <source>
        <strain evidence="8">IoA-00</strain>
    </source>
</reference>
<dbReference type="PANTHER" id="PTHR46458">
    <property type="entry name" value="BLR2807 PROTEIN"/>
    <property type="match status" value="1"/>
</dbReference>
<dbReference type="SUPFAM" id="SSF46458">
    <property type="entry name" value="Globin-like"/>
    <property type="match status" value="2"/>
</dbReference>
<gene>
    <name evidence="8" type="ORF">LSAA_12635</name>
</gene>
<dbReference type="GO" id="GO:0020037">
    <property type="term" value="F:heme binding"/>
    <property type="evidence" value="ECO:0007669"/>
    <property type="project" value="InterPro"/>
</dbReference>
<evidence type="ECO:0000256" key="2">
    <source>
        <dbReference type="ARBA" id="ARBA00022617"/>
    </source>
</evidence>
<dbReference type="InterPro" id="IPR050532">
    <property type="entry name" value="Globin-like_OT"/>
</dbReference>
<keyword evidence="9" id="KW-1185">Reference proteome</keyword>
<name>A0A7R8HBZ4_LEPSM</name>
<dbReference type="OrthoDB" id="436496at2759"/>